<gene>
    <name evidence="1" type="ORF">OG469_38485</name>
</gene>
<name>A0ABZ1WJI4_9ACTN</name>
<keyword evidence="2" id="KW-1185">Reference proteome</keyword>
<protein>
    <submittedName>
        <fullName evidence="1">Uncharacterized protein</fullName>
    </submittedName>
</protein>
<dbReference type="Proteomes" id="UP001432014">
    <property type="component" value="Chromosome"/>
</dbReference>
<reference evidence="1 2" key="1">
    <citation type="submission" date="2022-10" db="EMBL/GenBank/DDBJ databases">
        <title>The complete genomes of actinobacterial strains from the NBC collection.</title>
        <authorList>
            <person name="Joergensen T.S."/>
            <person name="Alvarez Arevalo M."/>
            <person name="Sterndorff E.B."/>
            <person name="Faurdal D."/>
            <person name="Vuksanovic O."/>
            <person name="Mourched A.-S."/>
            <person name="Charusanti P."/>
            <person name="Shaw S."/>
            <person name="Blin K."/>
            <person name="Weber T."/>
        </authorList>
    </citation>
    <scope>NUCLEOTIDE SEQUENCE [LARGE SCALE GENOMIC DNA]</scope>
    <source>
        <strain evidence="1 2">NBC_01247</strain>
    </source>
</reference>
<accession>A0ABZ1WJI4</accession>
<proteinExistence type="predicted"/>
<evidence type="ECO:0000313" key="1">
    <source>
        <dbReference type="EMBL" id="WUS60867.1"/>
    </source>
</evidence>
<organism evidence="1 2">
    <name type="scientific">Kitasatospora herbaricolor</name>
    <dbReference type="NCBI Taxonomy" id="68217"/>
    <lineage>
        <taxon>Bacteria</taxon>
        <taxon>Bacillati</taxon>
        <taxon>Actinomycetota</taxon>
        <taxon>Actinomycetes</taxon>
        <taxon>Kitasatosporales</taxon>
        <taxon>Streptomycetaceae</taxon>
        <taxon>Kitasatospora</taxon>
    </lineage>
</organism>
<sequence>MPTQWVHQFRNCPDTDDVQALVPVEELDRPRQSLAREREGAGGLVDGYILQSLDGRSRTAVYTWVQAGDPGTVEQYLRELSTEIYPQGKAR</sequence>
<dbReference type="EMBL" id="CP108482">
    <property type="protein sequence ID" value="WUS60867.1"/>
    <property type="molecule type" value="Genomic_DNA"/>
</dbReference>
<evidence type="ECO:0000313" key="2">
    <source>
        <dbReference type="Proteomes" id="UP001432014"/>
    </source>
</evidence>
<dbReference type="RefSeq" id="WP_329493031.1">
    <property type="nucleotide sequence ID" value="NZ_CP108460.1"/>
</dbReference>